<dbReference type="EMBL" id="JAVXZY010000003">
    <property type="protein sequence ID" value="MDT8999470.1"/>
    <property type="molecule type" value="Genomic_DNA"/>
</dbReference>
<comment type="caution">
    <text evidence="1">The sequence shown here is derived from an EMBL/GenBank/DDBJ whole genome shotgun (WGS) entry which is preliminary data.</text>
</comment>
<sequence>MSMQITMFVLDKYKTKTICSPNIGARAVFDQDKRSAESLPSSAIAAKGKADAVIGKGQPLADSLVMGTAGPRPDSSLPTTSCRQPDLKILV</sequence>
<protein>
    <submittedName>
        <fullName evidence="1">Uncharacterized protein</fullName>
    </submittedName>
</protein>
<proteinExistence type="predicted"/>
<name>A0ABU3PAC3_9BURK</name>
<reference evidence="1" key="1">
    <citation type="submission" date="2023-09" db="EMBL/GenBank/DDBJ databases">
        <title>Paucibacter sp. APW11 Genome sequencing and assembly.</title>
        <authorList>
            <person name="Kim I."/>
        </authorList>
    </citation>
    <scope>NUCLEOTIDE SEQUENCE</scope>
    <source>
        <strain evidence="1">APW11</strain>
    </source>
</reference>
<evidence type="ECO:0000313" key="2">
    <source>
        <dbReference type="Proteomes" id="UP001246372"/>
    </source>
</evidence>
<organism evidence="1 2">
    <name type="scientific">Roseateles aquae</name>
    <dbReference type="NCBI Taxonomy" id="3077235"/>
    <lineage>
        <taxon>Bacteria</taxon>
        <taxon>Pseudomonadati</taxon>
        <taxon>Pseudomonadota</taxon>
        <taxon>Betaproteobacteria</taxon>
        <taxon>Burkholderiales</taxon>
        <taxon>Sphaerotilaceae</taxon>
        <taxon>Roseateles</taxon>
    </lineage>
</organism>
<accession>A0ABU3PAC3</accession>
<dbReference type="RefSeq" id="WP_315650032.1">
    <property type="nucleotide sequence ID" value="NZ_JAVXZY010000003.1"/>
</dbReference>
<keyword evidence="2" id="KW-1185">Reference proteome</keyword>
<dbReference type="Proteomes" id="UP001246372">
    <property type="component" value="Unassembled WGS sequence"/>
</dbReference>
<gene>
    <name evidence="1" type="ORF">RQP53_09345</name>
</gene>
<evidence type="ECO:0000313" key="1">
    <source>
        <dbReference type="EMBL" id="MDT8999470.1"/>
    </source>
</evidence>